<feature type="transmembrane region" description="Helical" evidence="1">
    <location>
        <begin position="513"/>
        <end position="535"/>
    </location>
</feature>
<evidence type="ECO:0000256" key="1">
    <source>
        <dbReference type="SAM" id="Phobius"/>
    </source>
</evidence>
<keyword evidence="1" id="KW-0472">Membrane</keyword>
<keyword evidence="2" id="KW-0732">Signal</keyword>
<evidence type="ECO:0000256" key="2">
    <source>
        <dbReference type="SAM" id="SignalP"/>
    </source>
</evidence>
<organism evidence="3 4">
    <name type="scientific">Mucuna pruriens</name>
    <name type="common">Velvet bean</name>
    <name type="synonym">Dolichos pruriens</name>
    <dbReference type="NCBI Taxonomy" id="157652"/>
    <lineage>
        <taxon>Eukaryota</taxon>
        <taxon>Viridiplantae</taxon>
        <taxon>Streptophyta</taxon>
        <taxon>Embryophyta</taxon>
        <taxon>Tracheophyta</taxon>
        <taxon>Spermatophyta</taxon>
        <taxon>Magnoliopsida</taxon>
        <taxon>eudicotyledons</taxon>
        <taxon>Gunneridae</taxon>
        <taxon>Pentapetalae</taxon>
        <taxon>rosids</taxon>
        <taxon>fabids</taxon>
        <taxon>Fabales</taxon>
        <taxon>Fabaceae</taxon>
        <taxon>Papilionoideae</taxon>
        <taxon>50 kb inversion clade</taxon>
        <taxon>NPAAA clade</taxon>
        <taxon>indigoferoid/millettioid clade</taxon>
        <taxon>Phaseoleae</taxon>
        <taxon>Mucuna</taxon>
    </lineage>
</organism>
<sequence length="554" mass="61771">MLRFTSNLNLSFFLLLFCLFLSLFSASSTFSHRPPSDALQIVGDEVVRVPWETRRSTVEAARAKNTILVLAKERTRRKDLFNGFQLYTAGWNITNVHYLTVSQPHSYLHHALLPQIVLATVQSVLSTALAFFAVAVAWFIIFGVFLLIYCACCCCCNGGEPSSYSKLLHHLSMIFLILCTIAAIGGCAVMYTGQGKFRGSISNTLDYVVSQAQFVAENLTNVTSYFDTAEQLVKGIPLPLDLGTDIEVVKMKINTAADSLSKKAKHNSKMIHRVIDGVWGTGSYYCCCCYALCFISRILYSFLYLGGSVPHTLPVCLMSFNLFIFICEINIMKTSVAGDTCVAMDEWVVNPTAHTALDDILPCVEKATILETIVRSKTVTYMVIEAFDHLITNVTNGIDAHYNQSGPLVPLLCNPFNSDFTPRQCAPGEVTFQNAEEVWKNYTCHVSSSKQCTSEGRLTPTVYTKMVDAVKVGYGLLHYGPFFAELVDCTFVRKTFANISSNYCPRLRKYSEWIYLGSAVVSAAVMFSLILWIVFVRQRLHTIASYSALQRRSK</sequence>
<proteinExistence type="predicted"/>
<feature type="chain" id="PRO_5016903432" evidence="2">
    <location>
        <begin position="27"/>
        <end position="554"/>
    </location>
</feature>
<keyword evidence="1" id="KW-1133">Transmembrane helix</keyword>
<gene>
    <name evidence="3" type="ORF">CR513_43697</name>
</gene>
<evidence type="ECO:0000313" key="4">
    <source>
        <dbReference type="Proteomes" id="UP000257109"/>
    </source>
</evidence>
<dbReference type="PANTHER" id="PTHR31414:SF15">
    <property type="entry name" value="PLASMA MEMBRANE FUSION PROTEIN"/>
    <property type="match status" value="1"/>
</dbReference>
<reference evidence="3" key="1">
    <citation type="submission" date="2018-05" db="EMBL/GenBank/DDBJ databases">
        <title>Draft genome of Mucuna pruriens seed.</title>
        <authorList>
            <person name="Nnadi N.E."/>
            <person name="Vos R."/>
            <person name="Hasami M.H."/>
            <person name="Devisetty U.K."/>
            <person name="Aguiy J.C."/>
        </authorList>
    </citation>
    <scope>NUCLEOTIDE SEQUENCE [LARGE SCALE GENOMIC DNA]</scope>
    <source>
        <strain evidence="3">JCA_2017</strain>
    </source>
</reference>
<keyword evidence="1" id="KW-0812">Transmembrane</keyword>
<feature type="transmembrane region" description="Helical" evidence="1">
    <location>
        <begin position="129"/>
        <end position="155"/>
    </location>
</feature>
<protein>
    <submittedName>
        <fullName evidence="3">Uncharacterized protein</fullName>
    </submittedName>
</protein>
<comment type="caution">
    <text evidence="3">The sequence shown here is derived from an EMBL/GenBank/DDBJ whole genome shotgun (WGS) entry which is preliminary data.</text>
</comment>
<feature type="non-terminal residue" evidence="3">
    <location>
        <position position="554"/>
    </location>
</feature>
<evidence type="ECO:0000313" key="3">
    <source>
        <dbReference type="EMBL" id="RDX76321.1"/>
    </source>
</evidence>
<dbReference type="GO" id="GO:0009506">
    <property type="term" value="C:plasmodesma"/>
    <property type="evidence" value="ECO:0007669"/>
    <property type="project" value="TreeGrafter"/>
</dbReference>
<dbReference type="PANTHER" id="PTHR31414">
    <property type="entry name" value="TRANSMEMBRANE PROTEIN DDB_G0292058"/>
    <property type="match status" value="1"/>
</dbReference>
<accession>A0A371FDE4</accession>
<keyword evidence="4" id="KW-1185">Reference proteome</keyword>
<feature type="signal peptide" evidence="2">
    <location>
        <begin position="1"/>
        <end position="26"/>
    </location>
</feature>
<dbReference type="InterPro" id="IPR040283">
    <property type="entry name" value="DDB_G0292058-like"/>
</dbReference>
<feature type="transmembrane region" description="Helical" evidence="1">
    <location>
        <begin position="167"/>
        <end position="191"/>
    </location>
</feature>
<dbReference type="GO" id="GO:0005886">
    <property type="term" value="C:plasma membrane"/>
    <property type="evidence" value="ECO:0007669"/>
    <property type="project" value="TreeGrafter"/>
</dbReference>
<dbReference type="STRING" id="157652.A0A371FDE4"/>
<dbReference type="Proteomes" id="UP000257109">
    <property type="component" value="Unassembled WGS sequence"/>
</dbReference>
<dbReference type="EMBL" id="QJKJ01009544">
    <property type="protein sequence ID" value="RDX76321.1"/>
    <property type="molecule type" value="Genomic_DNA"/>
</dbReference>
<dbReference type="OrthoDB" id="1420219at2759"/>
<name>A0A371FDE4_MUCPR</name>
<dbReference type="AlphaFoldDB" id="A0A371FDE4"/>